<dbReference type="SUPFAM" id="SSF51735">
    <property type="entry name" value="NAD(P)-binding Rossmann-fold domains"/>
    <property type="match status" value="1"/>
</dbReference>
<feature type="domain" description="GFO/IDH/MocA-like oxidoreductase" evidence="4">
    <location>
        <begin position="162"/>
        <end position="282"/>
    </location>
</feature>
<evidence type="ECO:0000256" key="2">
    <source>
        <dbReference type="ARBA" id="ARBA00023002"/>
    </source>
</evidence>
<dbReference type="GO" id="GO:0000166">
    <property type="term" value="F:nucleotide binding"/>
    <property type="evidence" value="ECO:0007669"/>
    <property type="project" value="InterPro"/>
</dbReference>
<evidence type="ECO:0000313" key="6">
    <source>
        <dbReference type="Proteomes" id="UP000006844"/>
    </source>
</evidence>
<dbReference type="KEGG" id="tsa:AciPR4_3918"/>
<dbReference type="HOGENOM" id="CLU_023194_1_3_0"/>
<dbReference type="RefSeq" id="WP_013570397.1">
    <property type="nucleotide sequence ID" value="NC_014963.1"/>
</dbReference>
<dbReference type="Pfam" id="PF01408">
    <property type="entry name" value="GFO_IDH_MocA"/>
    <property type="match status" value="1"/>
</dbReference>
<keyword evidence="2" id="KW-0560">Oxidoreductase</keyword>
<sequence>MNRRDFTRLSALSLAATQLPAQTSGASKKMGFAVIGLGVIAKDFMEEVASSQTVEVVAFVTGHPDKAKEWAKRYNRPDAKIYTYDQMDQMSANPAITAVYVATPNAIHPANTIAAAKAGKHVLCEKPMASTSAEARTMIDACRAANVKLMIAYRMQYEPLHLKAREMISSGVLGKVVEAQGSFGFNSRPNVWRLNKKMAGGGPLLDVGVYPLNAIRFLLGEDPAAYTAVATTQDTTSGRFAEVEETVAWTMKFPSGALAACTTSYGANLPGTLQIHGEKGRFSFESPYGNGGVHLVGTGDAKIDLSSPKQATQLRLEAEALAENIRTNTEPRANGEVGLKDHLSMEAIYQAAGIS</sequence>
<feature type="domain" description="Gfo/Idh/MocA-like oxidoreductase N-terminal" evidence="3">
    <location>
        <begin position="31"/>
        <end position="153"/>
    </location>
</feature>
<organism evidence="5 6">
    <name type="scientific">Terriglobus saanensis (strain ATCC BAA-1853 / DSM 23119 / SP1PR4)</name>
    <dbReference type="NCBI Taxonomy" id="401053"/>
    <lineage>
        <taxon>Bacteria</taxon>
        <taxon>Pseudomonadati</taxon>
        <taxon>Acidobacteriota</taxon>
        <taxon>Terriglobia</taxon>
        <taxon>Terriglobales</taxon>
        <taxon>Acidobacteriaceae</taxon>
        <taxon>Terriglobus</taxon>
    </lineage>
</organism>
<evidence type="ECO:0000259" key="4">
    <source>
        <dbReference type="Pfam" id="PF22725"/>
    </source>
</evidence>
<evidence type="ECO:0000256" key="1">
    <source>
        <dbReference type="ARBA" id="ARBA00010928"/>
    </source>
</evidence>
<keyword evidence="6" id="KW-1185">Reference proteome</keyword>
<dbReference type="PANTHER" id="PTHR22604:SF105">
    <property type="entry name" value="TRANS-1,2-DIHYDROBENZENE-1,2-DIOL DEHYDROGENASE"/>
    <property type="match status" value="1"/>
</dbReference>
<dbReference type="EMBL" id="CP002467">
    <property type="protein sequence ID" value="ADV84667.1"/>
    <property type="molecule type" value="Genomic_DNA"/>
</dbReference>
<comment type="similarity">
    <text evidence="1">Belongs to the Gfo/Idh/MocA family.</text>
</comment>
<dbReference type="Proteomes" id="UP000006844">
    <property type="component" value="Chromosome"/>
</dbReference>
<dbReference type="InterPro" id="IPR050984">
    <property type="entry name" value="Gfo/Idh/MocA_domain"/>
</dbReference>
<dbReference type="Gene3D" id="3.40.50.720">
    <property type="entry name" value="NAD(P)-binding Rossmann-like Domain"/>
    <property type="match status" value="1"/>
</dbReference>
<dbReference type="PANTHER" id="PTHR22604">
    <property type="entry name" value="OXIDOREDUCTASES"/>
    <property type="match status" value="1"/>
</dbReference>
<evidence type="ECO:0000259" key="3">
    <source>
        <dbReference type="Pfam" id="PF01408"/>
    </source>
</evidence>
<dbReference type="AlphaFoldDB" id="E8V2X0"/>
<dbReference type="SUPFAM" id="SSF55347">
    <property type="entry name" value="Glyceraldehyde-3-phosphate dehydrogenase-like, C-terminal domain"/>
    <property type="match status" value="1"/>
</dbReference>
<dbReference type="InterPro" id="IPR055170">
    <property type="entry name" value="GFO_IDH_MocA-like_dom"/>
</dbReference>
<gene>
    <name evidence="5" type="ordered locus">AciPR4_3918</name>
</gene>
<accession>E8V2X0</accession>
<evidence type="ECO:0000313" key="5">
    <source>
        <dbReference type="EMBL" id="ADV84667.1"/>
    </source>
</evidence>
<reference evidence="5 6" key="1">
    <citation type="journal article" date="2012" name="Stand. Genomic Sci.">
        <title>Complete genome sequence of Terriglobus saanensis type strain SP1PR4(T), an Acidobacteria from tundra soil.</title>
        <authorList>
            <person name="Rawat S.R."/>
            <person name="Mannisto M.K."/>
            <person name="Starovoytov V."/>
            <person name="Goodwin L."/>
            <person name="Nolan M."/>
            <person name="Hauser L."/>
            <person name="Land M."/>
            <person name="Davenport K.W."/>
            <person name="Woyke T."/>
            <person name="Haggblom M.M."/>
        </authorList>
    </citation>
    <scope>NUCLEOTIDE SEQUENCE</scope>
    <source>
        <strain evidence="6">ATCC BAA-1853 / DSM 23119 / SP1PR4</strain>
    </source>
</reference>
<proteinExistence type="inferred from homology"/>
<dbReference type="eggNOG" id="COG0673">
    <property type="taxonomic scope" value="Bacteria"/>
</dbReference>
<dbReference type="GO" id="GO:0016491">
    <property type="term" value="F:oxidoreductase activity"/>
    <property type="evidence" value="ECO:0007669"/>
    <property type="project" value="UniProtKB-KW"/>
</dbReference>
<dbReference type="STRING" id="401053.AciPR4_3918"/>
<dbReference type="Pfam" id="PF22725">
    <property type="entry name" value="GFO_IDH_MocA_C3"/>
    <property type="match status" value="1"/>
</dbReference>
<dbReference type="InterPro" id="IPR008354">
    <property type="entry name" value="Glc-Fru_OxRdtase_bac"/>
</dbReference>
<protein>
    <submittedName>
        <fullName evidence="5">Oxidoreductase domain protein</fullName>
    </submittedName>
</protein>
<dbReference type="InterPro" id="IPR000683">
    <property type="entry name" value="Gfo/Idh/MocA-like_OxRdtase_N"/>
</dbReference>
<dbReference type="OrthoDB" id="9815825at2"/>
<name>E8V2X0_TERSS</name>
<dbReference type="InterPro" id="IPR036291">
    <property type="entry name" value="NAD(P)-bd_dom_sf"/>
</dbReference>
<dbReference type="PRINTS" id="PR01775">
    <property type="entry name" value="GLFROXRDTASE"/>
</dbReference>
<dbReference type="Gene3D" id="3.30.360.10">
    <property type="entry name" value="Dihydrodipicolinate Reductase, domain 2"/>
    <property type="match status" value="1"/>
</dbReference>